<feature type="compositionally biased region" description="Polar residues" evidence="2">
    <location>
        <begin position="37"/>
        <end position="47"/>
    </location>
</feature>
<dbReference type="InParanoid" id="F9XKD3"/>
<dbReference type="PROSITE" id="PS51143">
    <property type="entry name" value="MT_A70"/>
    <property type="match status" value="1"/>
</dbReference>
<feature type="region of interest" description="Disordered" evidence="2">
    <location>
        <begin position="28"/>
        <end position="47"/>
    </location>
</feature>
<dbReference type="HOGENOM" id="CLU_027091_4_0_1"/>
<dbReference type="eggNOG" id="KOG2356">
    <property type="taxonomic scope" value="Eukaryota"/>
</dbReference>
<dbReference type="GO" id="GO:0005634">
    <property type="term" value="C:nucleus"/>
    <property type="evidence" value="ECO:0007669"/>
    <property type="project" value="TreeGrafter"/>
</dbReference>
<dbReference type="EMBL" id="CM001204">
    <property type="protein sequence ID" value="EGP84504.1"/>
    <property type="molecule type" value="Genomic_DNA"/>
</dbReference>
<dbReference type="AlphaFoldDB" id="F9XKD3"/>
<proteinExistence type="inferred from homology"/>
<dbReference type="OMA" id="EEWVWIK"/>
<dbReference type="RefSeq" id="XP_003849528.1">
    <property type="nucleotide sequence ID" value="XM_003849480.1"/>
</dbReference>
<name>F9XKD3_ZYMTI</name>
<comment type="similarity">
    <text evidence="1">Belongs to the MT-A70-like family.</text>
</comment>
<dbReference type="SUPFAM" id="SSF53335">
    <property type="entry name" value="S-adenosyl-L-methionine-dependent methyltransferases"/>
    <property type="match status" value="1"/>
</dbReference>
<evidence type="ECO:0000313" key="4">
    <source>
        <dbReference type="Proteomes" id="UP000008062"/>
    </source>
</evidence>
<dbReference type="InterPro" id="IPR007757">
    <property type="entry name" value="MT-A70-like"/>
</dbReference>
<dbReference type="KEGG" id="ztr:MYCGRDRAFT_75907"/>
<evidence type="ECO:0000256" key="2">
    <source>
        <dbReference type="SAM" id="MobiDB-lite"/>
    </source>
</evidence>
<feature type="compositionally biased region" description="Basic and acidic residues" evidence="2">
    <location>
        <begin position="444"/>
        <end position="455"/>
    </location>
</feature>
<dbReference type="PANTHER" id="PTHR12829">
    <property type="entry name" value="N6-ADENOSINE-METHYLTRANSFERASE"/>
    <property type="match status" value="1"/>
</dbReference>
<gene>
    <name evidence="3" type="ORF">MYCGRDRAFT_75907</name>
</gene>
<evidence type="ECO:0000256" key="1">
    <source>
        <dbReference type="PROSITE-ProRule" id="PRU00489"/>
    </source>
</evidence>
<dbReference type="PANTHER" id="PTHR12829:SF4">
    <property type="entry name" value="N(6)-ADENINE-SPECIFIC METHYLTRANSFERASE METTL4"/>
    <property type="match status" value="1"/>
</dbReference>
<feature type="region of interest" description="Disordered" evidence="2">
    <location>
        <begin position="435"/>
        <end position="455"/>
    </location>
</feature>
<evidence type="ECO:0000313" key="3">
    <source>
        <dbReference type="EMBL" id="EGP84504.1"/>
    </source>
</evidence>
<accession>F9XKD3</accession>
<dbReference type="OrthoDB" id="61116at2759"/>
<keyword evidence="4" id="KW-1185">Reference proteome</keyword>
<dbReference type="STRING" id="336722.F9XKD3"/>
<protein>
    <recommendedName>
        <fullName evidence="5">MT-A70-domain-containing protein</fullName>
    </recommendedName>
</protein>
<dbReference type="GeneID" id="13402378"/>
<dbReference type="InterPro" id="IPR029063">
    <property type="entry name" value="SAM-dependent_MTases_sf"/>
</dbReference>
<reference evidence="3 4" key="1">
    <citation type="journal article" date="2011" name="PLoS Genet.">
        <title>Finished genome of the fungal wheat pathogen Mycosphaerella graminicola reveals dispensome structure, chromosome plasticity, and stealth pathogenesis.</title>
        <authorList>
            <person name="Goodwin S.B."/>
            <person name="Ben M'barek S."/>
            <person name="Dhillon B."/>
            <person name="Wittenberg A.H.J."/>
            <person name="Crane C.F."/>
            <person name="Hane J.K."/>
            <person name="Foster A.J."/>
            <person name="Van der Lee T.A.J."/>
            <person name="Grimwood J."/>
            <person name="Aerts A."/>
            <person name="Antoniw J."/>
            <person name="Bailey A."/>
            <person name="Bluhm B."/>
            <person name="Bowler J."/>
            <person name="Bristow J."/>
            <person name="van der Burgt A."/>
            <person name="Canto-Canche B."/>
            <person name="Churchill A.C.L."/>
            <person name="Conde-Ferraez L."/>
            <person name="Cools H.J."/>
            <person name="Coutinho P.M."/>
            <person name="Csukai M."/>
            <person name="Dehal P."/>
            <person name="De Wit P."/>
            <person name="Donzelli B."/>
            <person name="van de Geest H.C."/>
            <person name="van Ham R.C.H.J."/>
            <person name="Hammond-Kosack K.E."/>
            <person name="Henrissat B."/>
            <person name="Kilian A."/>
            <person name="Kobayashi A.K."/>
            <person name="Koopmann E."/>
            <person name="Kourmpetis Y."/>
            <person name="Kuzniar A."/>
            <person name="Lindquist E."/>
            <person name="Lombard V."/>
            <person name="Maliepaard C."/>
            <person name="Martins N."/>
            <person name="Mehrabi R."/>
            <person name="Nap J.P.H."/>
            <person name="Ponomarenko A."/>
            <person name="Rudd J.J."/>
            <person name="Salamov A."/>
            <person name="Schmutz J."/>
            <person name="Schouten H.J."/>
            <person name="Shapiro H."/>
            <person name="Stergiopoulos I."/>
            <person name="Torriani S.F.F."/>
            <person name="Tu H."/>
            <person name="de Vries R.P."/>
            <person name="Waalwijk C."/>
            <person name="Ware S.B."/>
            <person name="Wiebenga A."/>
            <person name="Zwiers L.-H."/>
            <person name="Oliver R.P."/>
            <person name="Grigoriev I.V."/>
            <person name="Kema G.H.J."/>
        </authorList>
    </citation>
    <scope>NUCLEOTIDE SEQUENCE [LARGE SCALE GENOMIC DNA]</scope>
    <source>
        <strain evidence="4">CBS 115943 / IPO323</strain>
    </source>
</reference>
<organism evidence="3 4">
    <name type="scientific">Zymoseptoria tritici (strain CBS 115943 / IPO323)</name>
    <name type="common">Speckled leaf blotch fungus</name>
    <name type="synonym">Septoria tritici</name>
    <dbReference type="NCBI Taxonomy" id="336722"/>
    <lineage>
        <taxon>Eukaryota</taxon>
        <taxon>Fungi</taxon>
        <taxon>Dikarya</taxon>
        <taxon>Ascomycota</taxon>
        <taxon>Pezizomycotina</taxon>
        <taxon>Dothideomycetes</taxon>
        <taxon>Dothideomycetidae</taxon>
        <taxon>Mycosphaerellales</taxon>
        <taxon>Mycosphaerellaceae</taxon>
        <taxon>Zymoseptoria</taxon>
    </lineage>
</organism>
<dbReference type="Proteomes" id="UP000008062">
    <property type="component" value="Chromosome 9"/>
</dbReference>
<evidence type="ECO:0008006" key="5">
    <source>
        <dbReference type="Google" id="ProtNLM"/>
    </source>
</evidence>
<dbReference type="GO" id="GO:0008168">
    <property type="term" value="F:methyltransferase activity"/>
    <property type="evidence" value="ECO:0007669"/>
    <property type="project" value="TreeGrafter"/>
</dbReference>
<sequence>MSSPILWENHDRSVVLIDIPRSIAAAQGSHDHPCSDSLLSTEPSTRPFVTNEPKTAAAKAKLVQNTTDAGIDLEYQGIIQAALRDVNDNYKGDWCLPRPFVVPSTVNGPGEKRKHCVGDDLTNSNAVVQAIEPELPHDLLASCDSISRSTASCQECPDDDPSFHSNCYSSTQSIEIQHVPEDGERNVHSFRIPLKATFSLSACSSSQSFMNGIRNQAQTHSTRRHFDIILLDPPWPNRSVKRARKSPGSSYATSSSLHDIYQLLAGMDLDMLMSEECLVGIWITNKSRIRDLVLGDDGVFAMWGLRLEEEWIWVKTTSGGEPVTPIDSVWRKPYETLLIGRKGREVGEAPKRRVIISVPDLHSRKPCLKLLLEPMAPRSDGCRVLEVFARHLVAGWWSWGNECIKFNWDGYWRAPVGNRRDESRTCRRRPSEAECASQLSQPADCERPADESQSA</sequence>
<dbReference type="Pfam" id="PF05063">
    <property type="entry name" value="MT-A70"/>
    <property type="match status" value="1"/>
</dbReference>